<name>A0ABV6A3S1_9PSEU</name>
<gene>
    <name evidence="3" type="ORF">ACFFQA_28055</name>
</gene>
<dbReference type="Gene3D" id="1.20.120.520">
    <property type="entry name" value="nmb1532 protein domain like"/>
    <property type="match status" value="1"/>
</dbReference>
<feature type="chain" id="PRO_5046790677" evidence="1">
    <location>
        <begin position="38"/>
        <end position="236"/>
    </location>
</feature>
<comment type="caution">
    <text evidence="3">The sequence shown here is derived from an EMBL/GenBank/DDBJ whole genome shotgun (WGS) entry which is preliminary data.</text>
</comment>
<protein>
    <submittedName>
        <fullName evidence="3">Hemerythrin domain-containing protein</fullName>
    </submittedName>
</protein>
<accession>A0ABV6A3S1</accession>
<dbReference type="EMBL" id="JBHLZU010000024">
    <property type="protein sequence ID" value="MFB9907808.1"/>
    <property type="molecule type" value="Genomic_DNA"/>
</dbReference>
<organism evidence="3 4">
    <name type="scientific">Allokutzneria oryzae</name>
    <dbReference type="NCBI Taxonomy" id="1378989"/>
    <lineage>
        <taxon>Bacteria</taxon>
        <taxon>Bacillati</taxon>
        <taxon>Actinomycetota</taxon>
        <taxon>Actinomycetes</taxon>
        <taxon>Pseudonocardiales</taxon>
        <taxon>Pseudonocardiaceae</taxon>
        <taxon>Allokutzneria</taxon>
    </lineage>
</organism>
<dbReference type="PANTHER" id="PTHR39966:SF1">
    <property type="entry name" value="HEMERYTHRIN-LIKE DOMAIN-CONTAINING PROTEIN"/>
    <property type="match status" value="1"/>
</dbReference>
<dbReference type="InterPro" id="IPR006311">
    <property type="entry name" value="TAT_signal"/>
</dbReference>
<dbReference type="InterPro" id="IPR012312">
    <property type="entry name" value="Hemerythrin-like"/>
</dbReference>
<evidence type="ECO:0000313" key="4">
    <source>
        <dbReference type="Proteomes" id="UP001589693"/>
    </source>
</evidence>
<dbReference type="Proteomes" id="UP001589693">
    <property type="component" value="Unassembled WGS sequence"/>
</dbReference>
<keyword evidence="4" id="KW-1185">Reference proteome</keyword>
<evidence type="ECO:0000313" key="3">
    <source>
        <dbReference type="EMBL" id="MFB9907808.1"/>
    </source>
</evidence>
<dbReference type="RefSeq" id="WP_377858637.1">
    <property type="nucleotide sequence ID" value="NZ_JBHLZU010000024.1"/>
</dbReference>
<sequence>MTNADQSRVARRRMLRLSGAAASATLLTAAHSAQASAAPPVVKVPVTPPEDLMREHGVLKRVLLVYREVIHRIERGGTVPGPEIHAAAGIIRSFIEDYHERLEERYVFPRLLQAGKLSRTVSILLLQHQRGRALTDRILAAPYASTTASSRRRLTGDMAAFIRMYEAHEAREDTVVFPVFRDVVPAKEFNELGEVFEDEEERRFGTKGFTRIVDEVADIERALGIYDLAQFTPPPR</sequence>
<feature type="domain" description="Hemerythrin-like" evidence="2">
    <location>
        <begin position="49"/>
        <end position="179"/>
    </location>
</feature>
<dbReference type="Pfam" id="PF01814">
    <property type="entry name" value="Hemerythrin"/>
    <property type="match status" value="1"/>
</dbReference>
<feature type="signal peptide" evidence="1">
    <location>
        <begin position="1"/>
        <end position="37"/>
    </location>
</feature>
<evidence type="ECO:0000256" key="1">
    <source>
        <dbReference type="SAM" id="SignalP"/>
    </source>
</evidence>
<dbReference type="CDD" id="cd12108">
    <property type="entry name" value="Hr-like"/>
    <property type="match status" value="1"/>
</dbReference>
<evidence type="ECO:0000259" key="2">
    <source>
        <dbReference type="Pfam" id="PF01814"/>
    </source>
</evidence>
<proteinExistence type="predicted"/>
<reference evidence="3 4" key="1">
    <citation type="submission" date="2024-09" db="EMBL/GenBank/DDBJ databases">
        <authorList>
            <person name="Sun Q."/>
            <person name="Mori K."/>
        </authorList>
    </citation>
    <scope>NUCLEOTIDE SEQUENCE [LARGE SCALE GENOMIC DNA]</scope>
    <source>
        <strain evidence="3 4">TBRC 7907</strain>
    </source>
</reference>
<dbReference type="PROSITE" id="PS51318">
    <property type="entry name" value="TAT"/>
    <property type="match status" value="1"/>
</dbReference>
<dbReference type="PANTHER" id="PTHR39966">
    <property type="entry name" value="BLL2471 PROTEIN-RELATED"/>
    <property type="match status" value="1"/>
</dbReference>
<keyword evidence="1" id="KW-0732">Signal</keyword>